<evidence type="ECO:0000256" key="1">
    <source>
        <dbReference type="ARBA" id="ARBA00008416"/>
    </source>
</evidence>
<feature type="domain" description="Pirin N-terminal" evidence="3">
    <location>
        <begin position="19"/>
        <end position="123"/>
    </location>
</feature>
<dbReference type="InterPro" id="IPR003829">
    <property type="entry name" value="Pirin_N_dom"/>
</dbReference>
<feature type="domain" description="Pirin C-terminal" evidence="4">
    <location>
        <begin position="177"/>
        <end position="276"/>
    </location>
</feature>
<comment type="similarity">
    <text evidence="1 2">Belongs to the pirin family.</text>
</comment>
<evidence type="ECO:0000313" key="6">
    <source>
        <dbReference type="Proteomes" id="UP001267710"/>
    </source>
</evidence>
<dbReference type="InterPro" id="IPR011051">
    <property type="entry name" value="RmlC_Cupin_sf"/>
</dbReference>
<gene>
    <name evidence="5" type="ORF">QE399_003455</name>
</gene>
<dbReference type="InterPro" id="IPR008778">
    <property type="entry name" value="Pirin_C_dom"/>
</dbReference>
<dbReference type="Gene3D" id="2.60.120.10">
    <property type="entry name" value="Jelly Rolls"/>
    <property type="match status" value="2"/>
</dbReference>
<accession>A0ABU1IFN3</accession>
<dbReference type="PIRSF" id="PIRSF006232">
    <property type="entry name" value="Pirin"/>
    <property type="match status" value="1"/>
</dbReference>
<name>A0ABU1IFN3_9BURK</name>
<dbReference type="Pfam" id="PF02678">
    <property type="entry name" value="Pirin"/>
    <property type="match status" value="1"/>
</dbReference>
<comment type="caution">
    <text evidence="5">The sequence shown here is derived from an EMBL/GenBank/DDBJ whole genome shotgun (WGS) entry which is preliminary data.</text>
</comment>
<dbReference type="SUPFAM" id="SSF51182">
    <property type="entry name" value="RmlC-like cupins"/>
    <property type="match status" value="1"/>
</dbReference>
<dbReference type="CDD" id="cd02247">
    <property type="entry name" value="cupin_pirin_C"/>
    <property type="match status" value="1"/>
</dbReference>
<evidence type="ECO:0000313" key="5">
    <source>
        <dbReference type="EMBL" id="MDR6215766.1"/>
    </source>
</evidence>
<dbReference type="EMBL" id="JAVIZX010000001">
    <property type="protein sequence ID" value="MDR6215766.1"/>
    <property type="molecule type" value="Genomic_DNA"/>
</dbReference>
<organism evidence="5 6">
    <name type="scientific">Paracidovorax wautersii</name>
    <dbReference type="NCBI Taxonomy" id="1177982"/>
    <lineage>
        <taxon>Bacteria</taxon>
        <taxon>Pseudomonadati</taxon>
        <taxon>Pseudomonadota</taxon>
        <taxon>Betaproteobacteria</taxon>
        <taxon>Burkholderiales</taxon>
        <taxon>Comamonadaceae</taxon>
        <taxon>Paracidovorax</taxon>
    </lineage>
</organism>
<keyword evidence="6" id="KW-1185">Reference proteome</keyword>
<dbReference type="RefSeq" id="WP_309830660.1">
    <property type="nucleotide sequence ID" value="NZ_JAVIZX010000001.1"/>
</dbReference>
<dbReference type="PANTHER" id="PTHR13903:SF8">
    <property type="entry name" value="PIRIN"/>
    <property type="match status" value="1"/>
</dbReference>
<dbReference type="InterPro" id="IPR014710">
    <property type="entry name" value="RmlC-like_jellyroll"/>
</dbReference>
<dbReference type="Pfam" id="PF05726">
    <property type="entry name" value="Pirin_C"/>
    <property type="match status" value="1"/>
</dbReference>
<dbReference type="CDD" id="cd02909">
    <property type="entry name" value="cupin_pirin_N"/>
    <property type="match status" value="1"/>
</dbReference>
<dbReference type="InterPro" id="IPR012093">
    <property type="entry name" value="Pirin"/>
</dbReference>
<proteinExistence type="inferred from homology"/>
<evidence type="ECO:0000259" key="4">
    <source>
        <dbReference type="Pfam" id="PF05726"/>
    </source>
</evidence>
<evidence type="ECO:0000259" key="3">
    <source>
        <dbReference type="Pfam" id="PF02678"/>
    </source>
</evidence>
<dbReference type="Proteomes" id="UP001267710">
    <property type="component" value="Unassembled WGS sequence"/>
</dbReference>
<dbReference type="PANTHER" id="PTHR13903">
    <property type="entry name" value="PIRIN-RELATED"/>
    <property type="match status" value="1"/>
</dbReference>
<evidence type="ECO:0000256" key="2">
    <source>
        <dbReference type="RuleBase" id="RU003457"/>
    </source>
</evidence>
<protein>
    <submittedName>
        <fullName evidence="5">Redox-sensitive bicupin YhaK (Pirin superfamily)</fullName>
    </submittedName>
</protein>
<sequence>MNPGLLRLTGHHKDLGGGFTVRRLLPALQCRSVGPFIFFDHFGPVTVEPSAEYDVRPHPHIGLATVSYLFEGTIMHRDSLGSVQQIEPGAINWMTAGRGIVHSERRPESLAASTYVNHGIQLWTALPLAHEETAPTFVHTPARDIPVVEAQGSRVRVLIGEAFGQVSPVATLSPTLYLDVQLERGARWELPPLAQEMAVYTVSGALALDGEPIAEHTLATLRPGEATALEATGDSGARCMVIGGDALDAPRQMWWNFVSSRKDRIVQAAQDWEDQAMGQVPGETDWIPLPERRFKP</sequence>
<reference evidence="5 6" key="1">
    <citation type="submission" date="2023-08" db="EMBL/GenBank/DDBJ databases">
        <title>Functional and genomic diversity of the sorghum phyllosphere microbiome.</title>
        <authorList>
            <person name="Shade A."/>
        </authorList>
    </citation>
    <scope>NUCLEOTIDE SEQUENCE [LARGE SCALE GENOMIC DNA]</scope>
    <source>
        <strain evidence="5 6">SORGH_AS_0335</strain>
    </source>
</reference>